<dbReference type="PANTHER" id="PTHR32268:SF15">
    <property type="entry name" value="HOMOSERINE ACETYLTRANSFERASE FAMILY PROTEIN (AFU_ORTHOLOGUE AFUA_1G15350)"/>
    <property type="match status" value="1"/>
</dbReference>
<keyword evidence="3" id="KW-0378">Hydrolase</keyword>
<reference evidence="3" key="1">
    <citation type="submission" date="2021-04" db="EMBL/GenBank/DDBJ databases">
        <authorList>
            <person name="Yoon J."/>
        </authorList>
    </citation>
    <scope>NUCLEOTIDE SEQUENCE</scope>
    <source>
        <strain evidence="3">KMU-90</strain>
    </source>
</reference>
<feature type="domain" description="AB hydrolase-1" evidence="2">
    <location>
        <begin position="66"/>
        <end position="162"/>
    </location>
</feature>
<accession>A0A8J8BAD1</accession>
<dbReference type="InterPro" id="IPR029058">
    <property type="entry name" value="AB_hydrolase_fold"/>
</dbReference>
<dbReference type="InterPro" id="IPR000073">
    <property type="entry name" value="AB_hydrolase_1"/>
</dbReference>
<evidence type="ECO:0000259" key="2">
    <source>
        <dbReference type="Pfam" id="PF00561"/>
    </source>
</evidence>
<feature type="active site" evidence="1">
    <location>
        <position position="285"/>
    </location>
</feature>
<dbReference type="SUPFAM" id="SSF53474">
    <property type="entry name" value="alpha/beta-Hydrolases"/>
    <property type="match status" value="1"/>
</dbReference>
<dbReference type="Proteomes" id="UP000681356">
    <property type="component" value="Unassembled WGS sequence"/>
</dbReference>
<dbReference type="RefSeq" id="WP_212538745.1">
    <property type="nucleotide sequence ID" value="NZ_JAGTUU010000012.1"/>
</dbReference>
<organism evidence="3 4">
    <name type="scientific">Thetidibacter halocola</name>
    <dbReference type="NCBI Taxonomy" id="2827239"/>
    <lineage>
        <taxon>Bacteria</taxon>
        <taxon>Pseudomonadati</taxon>
        <taxon>Pseudomonadota</taxon>
        <taxon>Alphaproteobacteria</taxon>
        <taxon>Rhodobacterales</taxon>
        <taxon>Roseobacteraceae</taxon>
        <taxon>Thetidibacter</taxon>
    </lineage>
</organism>
<dbReference type="GO" id="GO:0016747">
    <property type="term" value="F:acyltransferase activity, transferring groups other than amino-acyl groups"/>
    <property type="evidence" value="ECO:0007669"/>
    <property type="project" value="InterPro"/>
</dbReference>
<comment type="caution">
    <text evidence="3">The sequence shown here is derived from an EMBL/GenBank/DDBJ whole genome shotgun (WGS) entry which is preliminary data.</text>
</comment>
<dbReference type="InterPro" id="IPR008220">
    <property type="entry name" value="HAT_MetX-like"/>
</dbReference>
<protein>
    <submittedName>
        <fullName evidence="3">Alpha/beta fold hydrolase</fullName>
    </submittedName>
</protein>
<name>A0A8J8BAD1_9RHOB</name>
<proteinExistence type="predicted"/>
<dbReference type="GO" id="GO:0016787">
    <property type="term" value="F:hydrolase activity"/>
    <property type="evidence" value="ECO:0007669"/>
    <property type="project" value="UniProtKB-KW"/>
</dbReference>
<dbReference type="EMBL" id="JAGTUU010000012">
    <property type="protein sequence ID" value="MBS0126784.1"/>
    <property type="molecule type" value="Genomic_DNA"/>
</dbReference>
<evidence type="ECO:0000313" key="3">
    <source>
        <dbReference type="EMBL" id="MBS0126784.1"/>
    </source>
</evidence>
<evidence type="ECO:0000313" key="4">
    <source>
        <dbReference type="Proteomes" id="UP000681356"/>
    </source>
</evidence>
<feature type="active site" evidence="1">
    <location>
        <position position="314"/>
    </location>
</feature>
<dbReference type="PANTHER" id="PTHR32268">
    <property type="entry name" value="HOMOSERINE O-ACETYLTRANSFERASE"/>
    <property type="match status" value="1"/>
</dbReference>
<dbReference type="NCBIfam" id="NF005757">
    <property type="entry name" value="PRK07581.1"/>
    <property type="match status" value="1"/>
</dbReference>
<dbReference type="PIRSF" id="PIRSF000443">
    <property type="entry name" value="Homoser_Ac_trans"/>
    <property type="match status" value="1"/>
</dbReference>
<gene>
    <name evidence="3" type="ORF">KB874_22140</name>
</gene>
<evidence type="ECO:0000256" key="1">
    <source>
        <dbReference type="PIRSR" id="PIRSR000443-1"/>
    </source>
</evidence>
<keyword evidence="4" id="KW-1185">Reference proteome</keyword>
<dbReference type="AlphaFoldDB" id="A0A8J8BAD1"/>
<feature type="active site" description="Nucleophile" evidence="1">
    <location>
        <position position="131"/>
    </location>
</feature>
<sequence>MAQADHQVFEIRGFRLQRGMTLPRATLAYKTYGKLAADRSNVILYPTSYGAQHGDTEWLIGPGRVLDPTEWFIVIPNMFGNGLSTSPSNVEPPYGPGRFPQITHWDNVEAQRLLLEQVFGVENLAMAYGWSMGAQQALHWGAIHPDRVARICAVCGSARTSIHNRVFLEGVRATLTGDPAWRGDHFAEHPVRGLRAMGRVYAGWAMSQAFYRERLFEKAGFASVEDFIVRSWEANFLRRDAHDLLASLDTWLASDISDNALYGGDLKRALGAITARSIVMPSRTDLYFTPEDSALETAMMPNAEYRPIESIWGHRAGNPVFNPEDEAVLRKAVCDLLEGSPA</sequence>
<dbReference type="Pfam" id="PF00561">
    <property type="entry name" value="Abhydrolase_1"/>
    <property type="match status" value="1"/>
</dbReference>
<dbReference type="Gene3D" id="3.40.50.1820">
    <property type="entry name" value="alpha/beta hydrolase"/>
    <property type="match status" value="1"/>
</dbReference>